<evidence type="ECO:0000313" key="1">
    <source>
        <dbReference type="EMBL" id="ASN68332.1"/>
    </source>
</evidence>
<accession>A0A2H4J082</accession>
<gene>
    <name evidence="1" type="ORF">10S11_70</name>
</gene>
<dbReference type="EMBL" id="MF417875">
    <property type="protein sequence ID" value="ASN68332.1"/>
    <property type="molecule type" value="Genomic_DNA"/>
</dbReference>
<name>A0A2H4J082_9CAUD</name>
<dbReference type="Pfam" id="PF07083">
    <property type="entry name" value="DUF1351"/>
    <property type="match status" value="1"/>
</dbReference>
<organism evidence="1">
    <name type="scientific">uncultured Caudovirales phage</name>
    <dbReference type="NCBI Taxonomy" id="2100421"/>
    <lineage>
        <taxon>Viruses</taxon>
        <taxon>Duplodnaviria</taxon>
        <taxon>Heunggongvirae</taxon>
        <taxon>Uroviricota</taxon>
        <taxon>Caudoviricetes</taxon>
        <taxon>Peduoviridae</taxon>
        <taxon>Maltschvirus</taxon>
        <taxon>Maltschvirus maltsch</taxon>
    </lineage>
</organism>
<evidence type="ECO:0008006" key="2">
    <source>
        <dbReference type="Google" id="ProtNLM"/>
    </source>
</evidence>
<protein>
    <recommendedName>
        <fullName evidence="2">DUF1351 domain-containing protein</fullName>
    </recommendedName>
</protein>
<dbReference type="InterPro" id="IPR009785">
    <property type="entry name" value="Prophage_Lj928_Orf309"/>
</dbReference>
<proteinExistence type="predicted"/>
<reference evidence="1" key="1">
    <citation type="submission" date="2017-06" db="EMBL/GenBank/DDBJ databases">
        <title>Novel phages from South African skin metaviromes.</title>
        <authorList>
            <person name="van Zyl L.J."/>
            <person name="Abrahams Y."/>
            <person name="Stander E.A."/>
            <person name="Kirby B.M."/>
            <person name="Clavaud C."/>
            <person name="Farcet C."/>
            <person name="Breton L."/>
            <person name="Trindade M.I."/>
        </authorList>
    </citation>
    <scope>NUCLEOTIDE SEQUENCE</scope>
</reference>
<sequence>MNKLQLKVLETKPAVVSFNYDEISKHLDEVLKKYEGIVVTEDTVKDGKNVIADLRKGQKSLDEFRKKTKKELTKSVTDFENQCKELSKKFDEVINPINEQAEQFELKRKEKKRIEVQEVIKLVCELKHVEDLPLDERYLNKSMTLKAIKEDLISAANQMLLEKANHKKNVALIEGKIDLANAKYGVTMVKEPYVSMLEYEDVDNILTKILEDGEALRNKLANTPKQETTSFKSVTQSPSMDEEIFIDIYEIEGTEAQLNALEDFLNTNGYKWSIKE</sequence>